<dbReference type="AlphaFoldDB" id="A0A8T0UZH6"/>
<evidence type="ECO:0000256" key="1">
    <source>
        <dbReference type="SAM" id="MobiDB-lite"/>
    </source>
</evidence>
<accession>A0A8T0UZH6</accession>
<name>A0A8T0UZH6_PANVG</name>
<feature type="region of interest" description="Disordered" evidence="1">
    <location>
        <begin position="40"/>
        <end position="104"/>
    </location>
</feature>
<sequence>MPTKFFIWKEHEVYYLFPTNKWNGIWTILLGFPTDCGDSTRPPAARADAEGRVQAPGGRKAAARRPRRRQPRAAGWAVQIREEKQRNHFSGESKIFFEGKKQRN</sequence>
<comment type="caution">
    <text evidence="2">The sequence shown here is derived from an EMBL/GenBank/DDBJ whole genome shotgun (WGS) entry which is preliminary data.</text>
</comment>
<gene>
    <name evidence="2" type="ORF">PVAP13_3KG450303</name>
</gene>
<dbReference type="EMBL" id="CM029041">
    <property type="protein sequence ID" value="KAG2629791.1"/>
    <property type="molecule type" value="Genomic_DNA"/>
</dbReference>
<proteinExistence type="predicted"/>
<reference evidence="2" key="1">
    <citation type="submission" date="2020-05" db="EMBL/GenBank/DDBJ databases">
        <title>WGS assembly of Panicum virgatum.</title>
        <authorList>
            <person name="Lovell J.T."/>
            <person name="Jenkins J."/>
            <person name="Shu S."/>
            <person name="Juenger T.E."/>
            <person name="Schmutz J."/>
        </authorList>
    </citation>
    <scope>NUCLEOTIDE SEQUENCE</scope>
    <source>
        <strain evidence="2">AP13</strain>
    </source>
</reference>
<evidence type="ECO:0000313" key="3">
    <source>
        <dbReference type="Proteomes" id="UP000823388"/>
    </source>
</evidence>
<evidence type="ECO:0000313" key="2">
    <source>
        <dbReference type="EMBL" id="KAG2629791.1"/>
    </source>
</evidence>
<organism evidence="2 3">
    <name type="scientific">Panicum virgatum</name>
    <name type="common">Blackwell switchgrass</name>
    <dbReference type="NCBI Taxonomy" id="38727"/>
    <lineage>
        <taxon>Eukaryota</taxon>
        <taxon>Viridiplantae</taxon>
        <taxon>Streptophyta</taxon>
        <taxon>Embryophyta</taxon>
        <taxon>Tracheophyta</taxon>
        <taxon>Spermatophyta</taxon>
        <taxon>Magnoliopsida</taxon>
        <taxon>Liliopsida</taxon>
        <taxon>Poales</taxon>
        <taxon>Poaceae</taxon>
        <taxon>PACMAD clade</taxon>
        <taxon>Panicoideae</taxon>
        <taxon>Panicodae</taxon>
        <taxon>Paniceae</taxon>
        <taxon>Panicinae</taxon>
        <taxon>Panicum</taxon>
        <taxon>Panicum sect. Hiantes</taxon>
    </lineage>
</organism>
<dbReference type="Proteomes" id="UP000823388">
    <property type="component" value="Chromosome 3K"/>
</dbReference>
<feature type="compositionally biased region" description="Basic residues" evidence="1">
    <location>
        <begin position="61"/>
        <end position="71"/>
    </location>
</feature>
<feature type="compositionally biased region" description="Basic and acidic residues" evidence="1">
    <location>
        <begin position="80"/>
        <end position="104"/>
    </location>
</feature>
<protein>
    <submittedName>
        <fullName evidence="2">Uncharacterized protein</fullName>
    </submittedName>
</protein>
<keyword evidence="3" id="KW-1185">Reference proteome</keyword>